<name>A0A9D1S4P6_9FIRM</name>
<comment type="caution">
    <text evidence="2">The sequence shown here is derived from an EMBL/GenBank/DDBJ whole genome shotgun (WGS) entry which is preliminary data.</text>
</comment>
<evidence type="ECO:0000313" key="2">
    <source>
        <dbReference type="EMBL" id="HIU46343.1"/>
    </source>
</evidence>
<proteinExistence type="predicted"/>
<keyword evidence="1" id="KW-1133">Transmembrane helix</keyword>
<dbReference type="EMBL" id="DVNK01000027">
    <property type="protein sequence ID" value="HIU46343.1"/>
    <property type="molecule type" value="Genomic_DNA"/>
</dbReference>
<accession>A0A9D1S4P6</accession>
<organism evidence="2 3">
    <name type="scientific">Candidatus Fimadaptatus faecigallinarum</name>
    <dbReference type="NCBI Taxonomy" id="2840814"/>
    <lineage>
        <taxon>Bacteria</taxon>
        <taxon>Bacillati</taxon>
        <taxon>Bacillota</taxon>
        <taxon>Clostridia</taxon>
        <taxon>Eubacteriales</taxon>
        <taxon>Candidatus Fimadaptatus</taxon>
    </lineage>
</organism>
<evidence type="ECO:0000256" key="1">
    <source>
        <dbReference type="SAM" id="Phobius"/>
    </source>
</evidence>
<dbReference type="AlphaFoldDB" id="A0A9D1S4P6"/>
<protein>
    <submittedName>
        <fullName evidence="2">Uncharacterized protein</fullName>
    </submittedName>
</protein>
<reference evidence="2" key="1">
    <citation type="submission" date="2020-10" db="EMBL/GenBank/DDBJ databases">
        <authorList>
            <person name="Gilroy R."/>
        </authorList>
    </citation>
    <scope>NUCLEOTIDE SEQUENCE</scope>
    <source>
        <strain evidence="2">ChiSxjej2B14-8506</strain>
    </source>
</reference>
<keyword evidence="1" id="KW-0472">Membrane</keyword>
<evidence type="ECO:0000313" key="3">
    <source>
        <dbReference type="Proteomes" id="UP000824123"/>
    </source>
</evidence>
<gene>
    <name evidence="2" type="ORF">IAC59_03675</name>
</gene>
<feature type="transmembrane region" description="Helical" evidence="1">
    <location>
        <begin position="30"/>
        <end position="49"/>
    </location>
</feature>
<reference evidence="2" key="2">
    <citation type="journal article" date="2021" name="PeerJ">
        <title>Extensive microbial diversity within the chicken gut microbiome revealed by metagenomics and culture.</title>
        <authorList>
            <person name="Gilroy R."/>
            <person name="Ravi A."/>
            <person name="Getino M."/>
            <person name="Pursley I."/>
            <person name="Horton D.L."/>
            <person name="Alikhan N.F."/>
            <person name="Baker D."/>
            <person name="Gharbi K."/>
            <person name="Hall N."/>
            <person name="Watson M."/>
            <person name="Adriaenssens E.M."/>
            <person name="Foster-Nyarko E."/>
            <person name="Jarju S."/>
            <person name="Secka A."/>
            <person name="Antonio M."/>
            <person name="Oren A."/>
            <person name="Chaudhuri R.R."/>
            <person name="La Ragione R."/>
            <person name="Hildebrand F."/>
            <person name="Pallen M.J."/>
        </authorList>
    </citation>
    <scope>NUCLEOTIDE SEQUENCE</scope>
    <source>
        <strain evidence="2">ChiSxjej2B14-8506</strain>
    </source>
</reference>
<sequence>MQKNLLFRKKAIDKMTSPEQLNDYLRGTNISLWLILGAVIVLLIGFGVWGTFGRLETRLNVVAISWNGEIEAFVKEDDISGISVGQKVYVDGTEHKVLTISEQVVSAQTHFSNDMVHLEGLAAQDMYYVLDLSGSLPEGAYDAAIVKEEHPPLSLLFD</sequence>
<dbReference type="Proteomes" id="UP000824123">
    <property type="component" value="Unassembled WGS sequence"/>
</dbReference>
<keyword evidence="1" id="KW-0812">Transmembrane</keyword>